<dbReference type="AlphaFoldDB" id="Q2FP57"/>
<dbReference type="CDD" id="cd00156">
    <property type="entry name" value="REC"/>
    <property type="match status" value="1"/>
</dbReference>
<dbReference type="InterPro" id="IPR011006">
    <property type="entry name" value="CheY-like_superfamily"/>
</dbReference>
<dbReference type="InterPro" id="IPR000014">
    <property type="entry name" value="PAS"/>
</dbReference>
<reference evidence="13" key="1">
    <citation type="journal article" date="2016" name="Stand. Genomic Sci.">
        <title>Complete genome sequence of Methanospirillum hungatei type strain JF1.</title>
        <authorList>
            <person name="Gunsalus R.P."/>
            <person name="Cook L.E."/>
            <person name="Crable B."/>
            <person name="Rohlin L."/>
            <person name="McDonald E."/>
            <person name="Mouttaki H."/>
            <person name="Sieber J.R."/>
            <person name="Poweleit N."/>
            <person name="Zhou H."/>
            <person name="Lapidus A.L."/>
            <person name="Daligault H.E."/>
            <person name="Land M."/>
            <person name="Gilna P."/>
            <person name="Ivanova N."/>
            <person name="Kyrpides N."/>
            <person name="Culley D.E."/>
            <person name="McInerney M.J."/>
        </authorList>
    </citation>
    <scope>NUCLEOTIDE SEQUENCE [LARGE SCALE GENOMIC DNA]</scope>
    <source>
        <strain evidence="13">ATCC 27890 / DSM 864 / NBRC 100397 / JF-1</strain>
    </source>
</reference>
<feature type="modified residue" description="4-aspartylphosphate" evidence="6">
    <location>
        <position position="56"/>
    </location>
</feature>
<dbReference type="PANTHER" id="PTHR43304">
    <property type="entry name" value="PHYTOCHROME-LIKE PROTEIN CPH1"/>
    <property type="match status" value="1"/>
</dbReference>
<dbReference type="Proteomes" id="UP000001941">
    <property type="component" value="Chromosome"/>
</dbReference>
<keyword evidence="5 12" id="KW-0418">Kinase</keyword>
<feature type="domain" description="Response regulatory" evidence="9">
    <location>
        <begin position="6"/>
        <end position="121"/>
    </location>
</feature>
<dbReference type="HOGENOM" id="CLU_000445_114_58_2"/>
<dbReference type="PROSITE" id="PS50113">
    <property type="entry name" value="PAC"/>
    <property type="match status" value="3"/>
</dbReference>
<feature type="domain" description="PAS" evidence="10">
    <location>
        <begin position="613"/>
        <end position="655"/>
    </location>
</feature>
<dbReference type="InterPro" id="IPR000700">
    <property type="entry name" value="PAS-assoc_C"/>
</dbReference>
<feature type="domain" description="PAS" evidence="10">
    <location>
        <begin position="137"/>
        <end position="182"/>
    </location>
</feature>
<feature type="domain" description="PAC" evidence="11">
    <location>
        <begin position="686"/>
        <end position="738"/>
    </location>
</feature>
<dbReference type="InterPro" id="IPR013655">
    <property type="entry name" value="PAS_fold_3"/>
</dbReference>
<dbReference type="EC" id="2.7.13.3" evidence="2"/>
<evidence type="ECO:0000256" key="2">
    <source>
        <dbReference type="ARBA" id="ARBA00012438"/>
    </source>
</evidence>
<dbReference type="InterPro" id="IPR001789">
    <property type="entry name" value="Sig_transdc_resp-reg_receiver"/>
</dbReference>
<organism evidence="12 13">
    <name type="scientific">Methanospirillum hungatei JF-1 (strain ATCC 27890 / DSM 864 / NBRC 100397 / JF-1)</name>
    <dbReference type="NCBI Taxonomy" id="323259"/>
    <lineage>
        <taxon>Archaea</taxon>
        <taxon>Methanobacteriati</taxon>
        <taxon>Methanobacteriota</taxon>
        <taxon>Stenosarchaea group</taxon>
        <taxon>Methanomicrobia</taxon>
        <taxon>Methanomicrobiales</taxon>
        <taxon>Methanospirillaceae</taxon>
        <taxon>Methanospirillum</taxon>
    </lineage>
</organism>
<accession>Q2FP57</accession>
<dbReference type="GO" id="GO:0004673">
    <property type="term" value="F:protein histidine kinase activity"/>
    <property type="evidence" value="ECO:0007669"/>
    <property type="project" value="UniProtKB-EC"/>
</dbReference>
<comment type="catalytic activity">
    <reaction evidence="1">
        <text>ATP + protein L-histidine = ADP + protein N-phospho-L-histidine.</text>
        <dbReference type="EC" id="2.7.13.3"/>
    </reaction>
</comment>
<dbReference type="InterPro" id="IPR052162">
    <property type="entry name" value="Sensor_kinase/Photoreceptor"/>
</dbReference>
<feature type="domain" description="PAS" evidence="10">
    <location>
        <begin position="278"/>
        <end position="350"/>
    </location>
</feature>
<evidence type="ECO:0000256" key="6">
    <source>
        <dbReference type="PROSITE-ProRule" id="PRU00169"/>
    </source>
</evidence>
<dbReference type="Pfam" id="PF00072">
    <property type="entry name" value="Response_reg"/>
    <property type="match status" value="1"/>
</dbReference>
<dbReference type="Pfam" id="PF08447">
    <property type="entry name" value="PAS_3"/>
    <property type="match status" value="1"/>
</dbReference>
<dbReference type="InterPro" id="IPR029016">
    <property type="entry name" value="GAF-like_dom_sf"/>
</dbReference>
<dbReference type="InterPro" id="IPR005467">
    <property type="entry name" value="His_kinase_dom"/>
</dbReference>
<dbReference type="EnsemblBacteria" id="ABD41093">
    <property type="protein sequence ID" value="ABD41093"/>
    <property type="gene ID" value="Mhun_1353"/>
</dbReference>
<name>Q2FP57_METHJ</name>
<dbReference type="InterPro" id="IPR035965">
    <property type="entry name" value="PAS-like_dom_sf"/>
</dbReference>
<dbReference type="SMART" id="SM00091">
    <property type="entry name" value="PAS"/>
    <property type="match status" value="4"/>
</dbReference>
<evidence type="ECO:0000256" key="7">
    <source>
        <dbReference type="SAM" id="Coils"/>
    </source>
</evidence>
<dbReference type="PANTHER" id="PTHR43304:SF1">
    <property type="entry name" value="PAC DOMAIN-CONTAINING PROTEIN"/>
    <property type="match status" value="1"/>
</dbReference>
<dbReference type="PROSITE" id="PS50109">
    <property type="entry name" value="HIS_KIN"/>
    <property type="match status" value="1"/>
</dbReference>
<dbReference type="SMART" id="SM00387">
    <property type="entry name" value="HATPase_c"/>
    <property type="match status" value="1"/>
</dbReference>
<gene>
    <name evidence="12" type="ordered locus">Mhun_1353</name>
</gene>
<dbReference type="InterPro" id="IPR003594">
    <property type="entry name" value="HATPase_dom"/>
</dbReference>
<keyword evidence="13" id="KW-1185">Reference proteome</keyword>
<dbReference type="InterPro" id="IPR013767">
    <property type="entry name" value="PAS_fold"/>
</dbReference>
<evidence type="ECO:0000313" key="12">
    <source>
        <dbReference type="EMBL" id="ABD41093.1"/>
    </source>
</evidence>
<dbReference type="SMART" id="SM00448">
    <property type="entry name" value="REC"/>
    <property type="match status" value="1"/>
</dbReference>
<feature type="coiled-coil region" evidence="7">
    <location>
        <begin position="579"/>
        <end position="613"/>
    </location>
</feature>
<dbReference type="SUPFAM" id="SSF55874">
    <property type="entry name" value="ATPase domain of HSP90 chaperone/DNA topoisomerase II/histidine kinase"/>
    <property type="match status" value="1"/>
</dbReference>
<dbReference type="eggNOG" id="arCOG06192">
    <property type="taxonomic scope" value="Archaea"/>
</dbReference>
<dbReference type="Gene3D" id="3.40.50.2300">
    <property type="match status" value="1"/>
</dbReference>
<dbReference type="SMART" id="SM00086">
    <property type="entry name" value="PAC"/>
    <property type="match status" value="4"/>
</dbReference>
<keyword evidence="4 12" id="KW-0808">Transferase</keyword>
<dbReference type="OrthoDB" id="230688at2157"/>
<evidence type="ECO:0000259" key="8">
    <source>
        <dbReference type="PROSITE" id="PS50109"/>
    </source>
</evidence>
<dbReference type="SMART" id="SM00065">
    <property type="entry name" value="GAF"/>
    <property type="match status" value="1"/>
</dbReference>
<dbReference type="Gene3D" id="3.30.450.40">
    <property type="match status" value="1"/>
</dbReference>
<dbReference type="InterPro" id="IPR003018">
    <property type="entry name" value="GAF"/>
</dbReference>
<dbReference type="Pfam" id="PF13185">
    <property type="entry name" value="GAF_2"/>
    <property type="match status" value="1"/>
</dbReference>
<feature type="domain" description="PAC" evidence="11">
    <location>
        <begin position="222"/>
        <end position="277"/>
    </location>
</feature>
<dbReference type="Gene3D" id="3.30.450.20">
    <property type="entry name" value="PAS domain"/>
    <property type="match status" value="4"/>
</dbReference>
<protein>
    <recommendedName>
        <fullName evidence="2">histidine kinase</fullName>
        <ecNumber evidence="2">2.7.13.3</ecNumber>
    </recommendedName>
</protein>
<dbReference type="eggNOG" id="arCOG02385">
    <property type="taxonomic scope" value="Archaea"/>
</dbReference>
<dbReference type="SUPFAM" id="SSF52172">
    <property type="entry name" value="CheY-like"/>
    <property type="match status" value="1"/>
</dbReference>
<evidence type="ECO:0000256" key="5">
    <source>
        <dbReference type="ARBA" id="ARBA00022777"/>
    </source>
</evidence>
<dbReference type="Gene3D" id="3.30.565.10">
    <property type="entry name" value="Histidine kinase-like ATPase, C-terminal domain"/>
    <property type="match status" value="1"/>
</dbReference>
<evidence type="ECO:0000313" key="13">
    <source>
        <dbReference type="Proteomes" id="UP000001941"/>
    </source>
</evidence>
<dbReference type="Gene3D" id="1.10.287.130">
    <property type="match status" value="1"/>
</dbReference>
<dbReference type="InParanoid" id="Q2FP57"/>
<proteinExistence type="predicted"/>
<keyword evidence="7" id="KW-0175">Coiled coil</keyword>
<dbReference type="KEGG" id="mhu:Mhun_1353"/>
<dbReference type="InterPro" id="IPR036890">
    <property type="entry name" value="HATPase_C_sf"/>
</dbReference>
<feature type="domain" description="PAS" evidence="10">
    <location>
        <begin position="739"/>
        <end position="810"/>
    </location>
</feature>
<dbReference type="PROSITE" id="PS50112">
    <property type="entry name" value="PAS"/>
    <property type="match status" value="4"/>
</dbReference>
<dbReference type="EMBL" id="CP000254">
    <property type="protein sequence ID" value="ABD41093.1"/>
    <property type="molecule type" value="Genomic_DNA"/>
</dbReference>
<feature type="domain" description="PAC" evidence="11">
    <location>
        <begin position="354"/>
        <end position="407"/>
    </location>
</feature>
<evidence type="ECO:0000259" key="11">
    <source>
        <dbReference type="PROSITE" id="PS50113"/>
    </source>
</evidence>
<dbReference type="RefSeq" id="WP_011448370.1">
    <property type="nucleotide sequence ID" value="NC_007796.1"/>
</dbReference>
<dbReference type="Pfam" id="PF02518">
    <property type="entry name" value="HATPase_c"/>
    <property type="match status" value="1"/>
</dbReference>
<dbReference type="Pfam" id="PF00989">
    <property type="entry name" value="PAS"/>
    <property type="match status" value="2"/>
</dbReference>
<dbReference type="GO" id="GO:0000160">
    <property type="term" value="P:phosphorelay signal transduction system"/>
    <property type="evidence" value="ECO:0007669"/>
    <property type="project" value="InterPro"/>
</dbReference>
<dbReference type="GeneID" id="25393498"/>
<evidence type="ECO:0000256" key="4">
    <source>
        <dbReference type="ARBA" id="ARBA00022679"/>
    </source>
</evidence>
<evidence type="ECO:0000259" key="9">
    <source>
        <dbReference type="PROSITE" id="PS50110"/>
    </source>
</evidence>
<dbReference type="SUPFAM" id="SSF55781">
    <property type="entry name" value="GAF domain-like"/>
    <property type="match status" value="1"/>
</dbReference>
<dbReference type="NCBIfam" id="TIGR00229">
    <property type="entry name" value="sensory_box"/>
    <property type="match status" value="3"/>
</dbReference>
<sequence length="1078" mass="122425">MTDQISVLYVDDEPDLLDLGKIFLERTGDFRVTIATGVKEALSAMEGSEFETIISDYQMPGMDGIGFLKHLRSHGNKTPFILFTGRGREEVAIEALNNGADFYLQKGGDPRAQFAELANKVRYAASHRRAEKQILDLQQRESEIINFLPDATFAIDTSHVVIAWNRAMERLSGISASEIIGKGDYAYAIPFYQKKRPMLIDFVLDNDPEMMEKYPSLIRQNHTLTAEITRPWVHNGKELYFWITACPLYDMKGNVIGAIESLRDITPLKKARELLEDTESRYRITLDASNEGIWDWNIKTGDAFFSPHWYTMLGYEPDEYPSTYKTWEILLHPDDIEITKNRIQEHISNKQEGYTIEFRMRTKQGGWKWIQARGRVIEWDEDGSPVRMVGTHADITALKQVEEKLRLDESRLETLLNLTQMTEKSMSDITHYALEEAVRLTLSEIGYVAFLSDDEAVLTIHAWSNVAMEECQIRDQKKLYPVAETGLWGEPVRQRRPVITNDYAAPDPLKRGLPPGHVSLTRHLGVPIVDGNRIVMLIGVANKTEPYGDEDIRQLTLLMNGVWNIIQRKQSEEALLRSNEELGAAYEEISATEEELRSQYNLISEKMEDIRESEERFRAVFNSTLVGIAITTPDGRWLYFNDALCSMLGYTAEELNQIRWTDITPAEDLVEEMKIFESVLAGKDPGNLEKRYIRKDGSIIDVLISTGIVRKQDGSIDYLCSIILDMSEKKASERLLREIEGQQRLIIENVHDPVVIVDFDGNVLYGNPAAFSICELPPGSLSSPLNIRDILSPESLEMSLADLAEIKRTGNPVINEYTIITQSGKVRTVEAAGHLIQWNGEDADLVSIRDITDRKEDKDALLQANRKLTILSSITRHDILNQVTALLGYLELLADHDLDPDIQQYIKKCLSCTTTIRSQIAFTKLVDDIRNKSLMWQYAERMITHVLEGYSIGQITCQVDLKGLYLYADPILEKVIFTLIENSIRHGENVTRIAFSYRIDDGDCIFVYEDDGSGIPDDEKEKIFRQGYGKHTGLGLFLIREILAINAMTISETGAWGSGARFEIRVPAGKWVVKEGMS</sequence>
<evidence type="ECO:0000256" key="3">
    <source>
        <dbReference type="ARBA" id="ARBA00022553"/>
    </source>
</evidence>
<evidence type="ECO:0000259" key="10">
    <source>
        <dbReference type="PROSITE" id="PS50112"/>
    </source>
</evidence>
<keyword evidence="3 6" id="KW-0597">Phosphoprotein</keyword>
<evidence type="ECO:0000256" key="1">
    <source>
        <dbReference type="ARBA" id="ARBA00000085"/>
    </source>
</evidence>
<dbReference type="SUPFAM" id="SSF55785">
    <property type="entry name" value="PYP-like sensor domain (PAS domain)"/>
    <property type="match status" value="4"/>
</dbReference>
<dbReference type="CDD" id="cd00075">
    <property type="entry name" value="HATPase"/>
    <property type="match status" value="1"/>
</dbReference>
<dbReference type="STRING" id="323259.Mhun_1353"/>
<dbReference type="PROSITE" id="PS50110">
    <property type="entry name" value="RESPONSE_REGULATORY"/>
    <property type="match status" value="1"/>
</dbReference>
<dbReference type="InterPro" id="IPR001610">
    <property type="entry name" value="PAC"/>
</dbReference>
<feature type="domain" description="Histidine kinase" evidence="8">
    <location>
        <begin position="874"/>
        <end position="1070"/>
    </location>
</feature>
<dbReference type="eggNOG" id="arCOG02356">
    <property type="taxonomic scope" value="Archaea"/>
</dbReference>
<dbReference type="Pfam" id="PF13426">
    <property type="entry name" value="PAS_9"/>
    <property type="match status" value="1"/>
</dbReference>
<dbReference type="GO" id="GO:0006355">
    <property type="term" value="P:regulation of DNA-templated transcription"/>
    <property type="evidence" value="ECO:0007669"/>
    <property type="project" value="InterPro"/>
</dbReference>
<dbReference type="CDD" id="cd00130">
    <property type="entry name" value="PAS"/>
    <property type="match status" value="4"/>
</dbReference>